<accession>A0ABS9VQK2</accession>
<comment type="caution">
    <text evidence="2">The sequence shown here is derived from an EMBL/GenBank/DDBJ whole genome shotgun (WGS) entry which is preliminary data.</text>
</comment>
<sequence length="161" mass="16419">MSTHRLTASVLMLCLALQACSSRPREFTPELARAPDSQSDFETAYGTCQQLLVEGKLDSSGRGVSAAAGAGAGAGTAAVGAATATAVGGYGGLALASATIVLLPFAVLGGAWGMSRMKRAKKEHAIQTALRGCLHERGYEVASWTKAPKKKGVPVADLASK</sequence>
<evidence type="ECO:0000256" key="1">
    <source>
        <dbReference type="SAM" id="Phobius"/>
    </source>
</evidence>
<evidence type="ECO:0008006" key="4">
    <source>
        <dbReference type="Google" id="ProtNLM"/>
    </source>
</evidence>
<dbReference type="Proteomes" id="UP001203058">
    <property type="component" value="Unassembled WGS sequence"/>
</dbReference>
<keyword evidence="1" id="KW-0812">Transmembrane</keyword>
<dbReference type="PROSITE" id="PS51257">
    <property type="entry name" value="PROKAR_LIPOPROTEIN"/>
    <property type="match status" value="1"/>
</dbReference>
<gene>
    <name evidence="2" type="ORF">LZ016_14300</name>
</gene>
<dbReference type="EMBL" id="JAKZHW010000002">
    <property type="protein sequence ID" value="MCH8617265.1"/>
    <property type="molecule type" value="Genomic_DNA"/>
</dbReference>
<protein>
    <recommendedName>
        <fullName evidence="4">Lipoprotein</fullName>
    </recommendedName>
</protein>
<organism evidence="2 3">
    <name type="scientific">Sphingomonas telluris</name>
    <dbReference type="NCBI Taxonomy" id="2907998"/>
    <lineage>
        <taxon>Bacteria</taxon>
        <taxon>Pseudomonadati</taxon>
        <taxon>Pseudomonadota</taxon>
        <taxon>Alphaproteobacteria</taxon>
        <taxon>Sphingomonadales</taxon>
        <taxon>Sphingomonadaceae</taxon>
        <taxon>Sphingomonas</taxon>
    </lineage>
</organism>
<keyword evidence="3" id="KW-1185">Reference proteome</keyword>
<proteinExistence type="predicted"/>
<reference evidence="2 3" key="1">
    <citation type="submission" date="2022-03" db="EMBL/GenBank/DDBJ databases">
        <authorList>
            <person name="Jo J.-H."/>
            <person name="Im W.-T."/>
        </authorList>
    </citation>
    <scope>NUCLEOTIDE SEQUENCE [LARGE SCALE GENOMIC DNA]</scope>
    <source>
        <strain evidence="2 3">SM33</strain>
    </source>
</reference>
<dbReference type="RefSeq" id="WP_241448129.1">
    <property type="nucleotide sequence ID" value="NZ_JAKZHW010000002.1"/>
</dbReference>
<keyword evidence="1" id="KW-1133">Transmembrane helix</keyword>
<keyword evidence="1" id="KW-0472">Membrane</keyword>
<evidence type="ECO:0000313" key="2">
    <source>
        <dbReference type="EMBL" id="MCH8617265.1"/>
    </source>
</evidence>
<feature type="transmembrane region" description="Helical" evidence="1">
    <location>
        <begin position="93"/>
        <end position="114"/>
    </location>
</feature>
<name>A0ABS9VQK2_9SPHN</name>
<evidence type="ECO:0000313" key="3">
    <source>
        <dbReference type="Proteomes" id="UP001203058"/>
    </source>
</evidence>